<accession>A0ABZ1WM21</accession>
<dbReference type="InterPro" id="IPR036852">
    <property type="entry name" value="Peptidase_S8/S53_dom_sf"/>
</dbReference>
<dbReference type="CDD" id="cd04847">
    <property type="entry name" value="Peptidases_S8_Subtilisin_like_2"/>
    <property type="match status" value="1"/>
</dbReference>
<reference evidence="2 3" key="1">
    <citation type="submission" date="2022-10" db="EMBL/GenBank/DDBJ databases">
        <title>The complete genomes of actinobacterial strains from the NBC collection.</title>
        <authorList>
            <person name="Joergensen T.S."/>
            <person name="Alvarez Arevalo M."/>
            <person name="Sterndorff E.B."/>
            <person name="Faurdal D."/>
            <person name="Vuksanovic O."/>
            <person name="Mourched A.-S."/>
            <person name="Charusanti P."/>
            <person name="Shaw S."/>
            <person name="Blin K."/>
            <person name="Weber T."/>
        </authorList>
    </citation>
    <scope>NUCLEOTIDE SEQUENCE [LARGE SCALE GENOMIC DNA]</scope>
    <source>
        <strain evidence="2 3">NBC_01247</strain>
        <plasmid evidence="2 3">unnamed1</plasmid>
    </source>
</reference>
<dbReference type="InterPro" id="IPR000209">
    <property type="entry name" value="Peptidase_S8/S53_dom"/>
</dbReference>
<gene>
    <name evidence="2" type="ORF">OG469_41300</name>
</gene>
<dbReference type="InterPro" id="IPR034074">
    <property type="entry name" value="Y4bN_pept_dom"/>
</dbReference>
<evidence type="ECO:0000259" key="1">
    <source>
        <dbReference type="Pfam" id="PF00082"/>
    </source>
</evidence>
<keyword evidence="3" id="KW-1185">Reference proteome</keyword>
<dbReference type="Proteomes" id="UP001432014">
    <property type="component" value="Plasmid unnamed1"/>
</dbReference>
<dbReference type="RefSeq" id="WP_266329302.1">
    <property type="nucleotide sequence ID" value="NZ_CP108461.1"/>
</dbReference>
<dbReference type="SUPFAM" id="SSF52743">
    <property type="entry name" value="Subtilisin-like"/>
    <property type="match status" value="1"/>
</dbReference>
<dbReference type="Pfam" id="PF00082">
    <property type="entry name" value="Peptidase_S8"/>
    <property type="match status" value="1"/>
</dbReference>
<keyword evidence="2" id="KW-0614">Plasmid</keyword>
<dbReference type="Gene3D" id="3.40.50.200">
    <property type="entry name" value="Peptidase S8/S53 domain"/>
    <property type="match status" value="1"/>
</dbReference>
<feature type="domain" description="Peptidase S8/S53" evidence="1">
    <location>
        <begin position="310"/>
        <end position="547"/>
    </location>
</feature>
<dbReference type="EMBL" id="CP108483">
    <property type="protein sequence ID" value="WUS61921.1"/>
    <property type="molecule type" value="Genomic_DNA"/>
</dbReference>
<evidence type="ECO:0000313" key="3">
    <source>
        <dbReference type="Proteomes" id="UP001432014"/>
    </source>
</evidence>
<evidence type="ECO:0000313" key="2">
    <source>
        <dbReference type="EMBL" id="WUS61921.1"/>
    </source>
</evidence>
<name>A0ABZ1WM21_9ACTN</name>
<protein>
    <submittedName>
        <fullName evidence="2">S8 family peptidase</fullName>
    </submittedName>
</protein>
<organism evidence="2 3">
    <name type="scientific">Kitasatospora herbaricolor</name>
    <dbReference type="NCBI Taxonomy" id="68217"/>
    <lineage>
        <taxon>Bacteria</taxon>
        <taxon>Bacillati</taxon>
        <taxon>Actinomycetota</taxon>
        <taxon>Actinomycetes</taxon>
        <taxon>Kitasatosporales</taxon>
        <taxon>Streptomycetaceae</taxon>
        <taxon>Kitasatospora</taxon>
    </lineage>
</organism>
<proteinExistence type="predicted"/>
<sequence length="743" mass="80630">MPEKPRNFLLGRGERLVESINVRGGGGGKSLPYTLEEAQARLKPQVESAVRNFNSLPPDACPDGRVVGVVTLHPQFLAKTFHPKDLLRDLQLGYVGSRSASVTPDKWTRQGDPEAMETSELFVAGSRTAFEAFARRLGERGSFGAESEIRQIESFRSPTIEERQRSLGNLNQEEHLFEVALHLPDPASEVIISSFKDYISRLGAHAEHGGMVRVPGLAFLAIRIPADQADELTSFSFVRVIRPMPRLRALHPMERTMATPGLAGVVLPTQPPVDPELRMAVFDGGLESDSSVLDWASFSGEVPAGPEGEGLRLHGHSVTSAALFGPLTPGQVVPRPYAYVDHYGVVNPEDGPLALYHTLRRITDVLATGEYAFANLSLGPELPIEDDEIHSWTAAIDACLANGKTLFTIAAGNNGALDRESGNARVQVPSDCVNALAVGAADSRRDAWSRASYSAVGPGRSPGMVKPDLLHFGGDKYEPFYFAPAQAKTNGLIQSAGTSFAAPSALRLAAGIRAHFGEQISPLALKALLVHSADVGIYEDSSEPGWGRLPSDIDPFVLCPDRSVRVVYQGTIEPKRYIRMPIPLPEGVDEGWVTISATYCIASATDPRAPGSYTASGIEPTFRPHADVRAKPESIHPKSDSFFQLGDYVPEQTLRNASHKWETVKHKSKPYKASKLHRPAFDLHHVSRLADADGASSSIPYALVITITTPDISDIYDRVVRAFAPRLEIMQPQVEIPIAIDPV</sequence>
<geneLocation type="plasmid" evidence="2 3">
    <name>unnamed1</name>
</geneLocation>